<dbReference type="Proteomes" id="UP000199289">
    <property type="component" value="Unassembled WGS sequence"/>
</dbReference>
<proteinExistence type="predicted"/>
<accession>A0A1H1GUS7</accession>
<sequence length="236" mass="26807">MSQEAPTKREEGDEQAVEASSELEDLLFSEIEDIEAIPESLKSGSLSSKVEELSERLRESQNSDLGGIDDPEVRRAIQRIDSEQDATTEVSRDPQDAAEQVAEIYDGNRLGAMRELLEEHKLRIVQQLLASETGALSPKEVAFRNEGLISESTVRDHLRTLTEKGFVEKLEPDVESIPNEMPRTFYAASKFAIELLQQMGLWENLGMLYQIYDSLDRPEDIQRIEEWDGRPTPNWL</sequence>
<dbReference type="InterPro" id="IPR036388">
    <property type="entry name" value="WH-like_DNA-bd_sf"/>
</dbReference>
<dbReference type="AlphaFoldDB" id="A0A1H1GUS7"/>
<dbReference type="SUPFAM" id="SSF46785">
    <property type="entry name" value="Winged helix' DNA-binding domain"/>
    <property type="match status" value="1"/>
</dbReference>
<dbReference type="OrthoDB" id="275419at2157"/>
<dbReference type="InterPro" id="IPR036390">
    <property type="entry name" value="WH_DNA-bd_sf"/>
</dbReference>
<dbReference type="RefSeq" id="WP_139172834.1">
    <property type="nucleotide sequence ID" value="NZ_FNKQ01000007.1"/>
</dbReference>
<gene>
    <name evidence="2" type="ORF">SAMN05216278_3870</name>
</gene>
<feature type="compositionally biased region" description="Basic and acidic residues" evidence="1">
    <location>
        <begin position="1"/>
        <end position="11"/>
    </location>
</feature>
<evidence type="ECO:0000256" key="1">
    <source>
        <dbReference type="SAM" id="MobiDB-lite"/>
    </source>
</evidence>
<protein>
    <submittedName>
        <fullName evidence="2">Uncharacterized protein</fullName>
    </submittedName>
</protein>
<reference evidence="3" key="1">
    <citation type="submission" date="2016-10" db="EMBL/GenBank/DDBJ databases">
        <authorList>
            <person name="Varghese N."/>
            <person name="Submissions S."/>
        </authorList>
    </citation>
    <scope>NUCLEOTIDE SEQUENCE [LARGE SCALE GENOMIC DNA]</scope>
    <source>
        <strain evidence="3">CGMCC 1.12397</strain>
    </source>
</reference>
<organism evidence="2 3">
    <name type="scientific">Halopelagius longus</name>
    <dbReference type="NCBI Taxonomy" id="1236180"/>
    <lineage>
        <taxon>Archaea</taxon>
        <taxon>Methanobacteriati</taxon>
        <taxon>Methanobacteriota</taxon>
        <taxon>Stenosarchaea group</taxon>
        <taxon>Halobacteria</taxon>
        <taxon>Halobacteriales</taxon>
        <taxon>Haloferacaceae</taxon>
    </lineage>
</organism>
<dbReference type="EMBL" id="FNKQ01000007">
    <property type="protein sequence ID" value="SDR16813.1"/>
    <property type="molecule type" value="Genomic_DNA"/>
</dbReference>
<feature type="region of interest" description="Disordered" evidence="1">
    <location>
        <begin position="38"/>
        <end position="70"/>
    </location>
</feature>
<feature type="compositionally biased region" description="Acidic residues" evidence="1">
    <location>
        <begin position="12"/>
        <end position="23"/>
    </location>
</feature>
<evidence type="ECO:0000313" key="3">
    <source>
        <dbReference type="Proteomes" id="UP000199289"/>
    </source>
</evidence>
<feature type="region of interest" description="Disordered" evidence="1">
    <location>
        <begin position="1"/>
        <end position="23"/>
    </location>
</feature>
<evidence type="ECO:0000313" key="2">
    <source>
        <dbReference type="EMBL" id="SDR16813.1"/>
    </source>
</evidence>
<name>A0A1H1GUS7_9EURY</name>
<dbReference type="Gene3D" id="1.10.10.10">
    <property type="entry name" value="Winged helix-like DNA-binding domain superfamily/Winged helix DNA-binding domain"/>
    <property type="match status" value="1"/>
</dbReference>
<feature type="compositionally biased region" description="Basic and acidic residues" evidence="1">
    <location>
        <begin position="49"/>
        <end position="61"/>
    </location>
</feature>